<gene>
    <name evidence="1" type="ORF">H9Y05_14175</name>
</gene>
<dbReference type="RefSeq" id="WP_216714662.1">
    <property type="nucleotide sequence ID" value="NZ_JACVEL010000012.1"/>
</dbReference>
<sequence>MKKLYIVVFSFLPCMLLSQVDRRVQFGIHGLADIPIHSQMPRMSTNYGGGMFLSVKPHRRVPLFLELRGSIGQYSSKTSTETFIFDDGSTTVTDVTFRSLMNKVQFGTKIYFTSSYQQVKPYVMPLIGYNFMRSRIRIADPMDEDDCKPLVDRISHGTSGLTYGLETGVELDLVGTIKGDESQGRLYVSVSYLSSARKTDYINIKYMSDHEHGVHEGGHGETSQADGRPLTTDFVNVSSNDLHSHKIAEIYNTYLRFINVNIGYVWYF</sequence>
<dbReference type="EMBL" id="JACVEL010000012">
    <property type="protein sequence ID" value="MBC9813619.1"/>
    <property type="molecule type" value="Genomic_DNA"/>
</dbReference>
<accession>A0A8J6PL27</accession>
<dbReference type="AlphaFoldDB" id="A0A8J6PL27"/>
<keyword evidence="2" id="KW-1185">Reference proteome</keyword>
<proteinExistence type="predicted"/>
<evidence type="ECO:0008006" key="3">
    <source>
        <dbReference type="Google" id="ProtNLM"/>
    </source>
</evidence>
<dbReference type="Proteomes" id="UP000652681">
    <property type="component" value="Unassembled WGS sequence"/>
</dbReference>
<organism evidence="1 2">
    <name type="scientific">Taishania pollutisoli</name>
    <dbReference type="NCBI Taxonomy" id="2766479"/>
    <lineage>
        <taxon>Bacteria</taxon>
        <taxon>Pseudomonadati</taxon>
        <taxon>Bacteroidota</taxon>
        <taxon>Flavobacteriia</taxon>
        <taxon>Flavobacteriales</taxon>
        <taxon>Crocinitomicaceae</taxon>
        <taxon>Taishania</taxon>
    </lineage>
</organism>
<protein>
    <recommendedName>
        <fullName evidence="3">Outer membrane protein beta-barrel domain-containing protein</fullName>
    </recommendedName>
</protein>
<evidence type="ECO:0000313" key="1">
    <source>
        <dbReference type="EMBL" id="MBC9813619.1"/>
    </source>
</evidence>
<comment type="caution">
    <text evidence="1">The sequence shown here is derived from an EMBL/GenBank/DDBJ whole genome shotgun (WGS) entry which is preliminary data.</text>
</comment>
<reference evidence="1" key="1">
    <citation type="submission" date="2020-09" db="EMBL/GenBank/DDBJ databases">
        <title>Taishania pollutisoli gen. nov., sp. nov., Isolated from Tetrabromobisphenol A-Contaminated Soil.</title>
        <authorList>
            <person name="Chen Q."/>
        </authorList>
    </citation>
    <scope>NUCLEOTIDE SEQUENCE</scope>
    <source>
        <strain evidence="1">CZZ-1</strain>
    </source>
</reference>
<name>A0A8J6PL27_9FLAO</name>
<evidence type="ECO:0000313" key="2">
    <source>
        <dbReference type="Proteomes" id="UP000652681"/>
    </source>
</evidence>